<dbReference type="InterPro" id="IPR036465">
    <property type="entry name" value="vWFA_dom_sf"/>
</dbReference>
<dbReference type="SUPFAM" id="SSF53300">
    <property type="entry name" value="vWA-like"/>
    <property type="match status" value="1"/>
</dbReference>
<accession>A0A365U7V4</accession>
<name>A0A365U7V4_9RHOB</name>
<dbReference type="Pfam" id="PF06707">
    <property type="entry name" value="DUF1194"/>
    <property type="match status" value="1"/>
</dbReference>
<sequence>SGALLYAVESFEDNDFHGLRRVIDISGDGPNNQGRPVFMARDHALAQGITINGLPLMTPEDELAIWDIADLDVYYEDCVVGGPGAFVLPVYGWDQFPDAVKRKLVLEIAGLAPTVAGARTWRAQYSAEAEADCLIGEKIWDRYRGYWAEP</sequence>
<evidence type="ECO:0000313" key="1">
    <source>
        <dbReference type="EMBL" id="RBI83900.1"/>
    </source>
</evidence>
<dbReference type="RefSeq" id="WP_113290239.1">
    <property type="nucleotide sequence ID" value="NZ_QNTQ01000014.1"/>
</dbReference>
<gene>
    <name evidence="1" type="ORF">DRV85_14735</name>
</gene>
<proteinExistence type="predicted"/>
<reference evidence="1 2" key="1">
    <citation type="submission" date="2018-07" db="EMBL/GenBank/DDBJ databases">
        <title>Rhodosalinus sp. strain E84T genomic sequence and assembly.</title>
        <authorList>
            <person name="Liu Z.-W."/>
            <person name="Lu D.-C."/>
        </authorList>
    </citation>
    <scope>NUCLEOTIDE SEQUENCE [LARGE SCALE GENOMIC DNA]</scope>
    <source>
        <strain evidence="1 2">E84</strain>
    </source>
</reference>
<dbReference type="EMBL" id="QNTQ01000014">
    <property type="protein sequence ID" value="RBI83900.1"/>
    <property type="molecule type" value="Genomic_DNA"/>
</dbReference>
<keyword evidence="2" id="KW-1185">Reference proteome</keyword>
<dbReference type="Proteomes" id="UP000253370">
    <property type="component" value="Unassembled WGS sequence"/>
</dbReference>
<organism evidence="1 2">
    <name type="scientific">Rhodosalinus halophilus</name>
    <dbReference type="NCBI Taxonomy" id="2259333"/>
    <lineage>
        <taxon>Bacteria</taxon>
        <taxon>Pseudomonadati</taxon>
        <taxon>Pseudomonadota</taxon>
        <taxon>Alphaproteobacteria</taxon>
        <taxon>Rhodobacterales</taxon>
        <taxon>Paracoccaceae</taxon>
        <taxon>Rhodosalinus</taxon>
    </lineage>
</organism>
<dbReference type="AlphaFoldDB" id="A0A365U7V4"/>
<dbReference type="InterPro" id="IPR010607">
    <property type="entry name" value="DUF1194"/>
</dbReference>
<comment type="caution">
    <text evidence="1">The sequence shown here is derived from an EMBL/GenBank/DDBJ whole genome shotgun (WGS) entry which is preliminary data.</text>
</comment>
<dbReference type="OrthoDB" id="9792179at2"/>
<feature type="non-terminal residue" evidence="1">
    <location>
        <position position="1"/>
    </location>
</feature>
<evidence type="ECO:0000313" key="2">
    <source>
        <dbReference type="Proteomes" id="UP000253370"/>
    </source>
</evidence>
<protein>
    <submittedName>
        <fullName evidence="1">DUF1194 domain-containing protein</fullName>
    </submittedName>
</protein>